<proteinExistence type="predicted"/>
<dbReference type="AlphaFoldDB" id="A0A3B0CV77"/>
<evidence type="ECO:0000313" key="2">
    <source>
        <dbReference type="Proteomes" id="UP000282311"/>
    </source>
</evidence>
<reference evidence="1 2" key="1">
    <citation type="journal article" date="2007" name="Int. J. Syst. Evol. Microbiol.">
        <title>Paenibacillus ginsengarvi sp. nov., isolated from soil from ginseng cultivation.</title>
        <authorList>
            <person name="Yoon M.H."/>
            <person name="Ten L.N."/>
            <person name="Im W.T."/>
        </authorList>
    </citation>
    <scope>NUCLEOTIDE SEQUENCE [LARGE SCALE GENOMIC DNA]</scope>
    <source>
        <strain evidence="1 2">KCTC 13059</strain>
    </source>
</reference>
<evidence type="ECO:0000313" key="1">
    <source>
        <dbReference type="EMBL" id="RKN86757.1"/>
    </source>
</evidence>
<organism evidence="1 2">
    <name type="scientific">Paenibacillus ginsengarvi</name>
    <dbReference type="NCBI Taxonomy" id="400777"/>
    <lineage>
        <taxon>Bacteria</taxon>
        <taxon>Bacillati</taxon>
        <taxon>Bacillota</taxon>
        <taxon>Bacilli</taxon>
        <taxon>Bacillales</taxon>
        <taxon>Paenibacillaceae</taxon>
        <taxon>Paenibacillus</taxon>
    </lineage>
</organism>
<keyword evidence="2" id="KW-1185">Reference proteome</keyword>
<protein>
    <recommendedName>
        <fullName evidence="3">DUF551 domain-containing protein</fullName>
    </recommendedName>
</protein>
<dbReference type="EMBL" id="RBAH01000001">
    <property type="protein sequence ID" value="RKN86757.1"/>
    <property type="molecule type" value="Genomic_DNA"/>
</dbReference>
<dbReference type="RefSeq" id="WP_120745464.1">
    <property type="nucleotide sequence ID" value="NZ_RBAH01000001.1"/>
</dbReference>
<comment type="caution">
    <text evidence="1">The sequence shown here is derived from an EMBL/GenBank/DDBJ whole genome shotgun (WGS) entry which is preliminary data.</text>
</comment>
<name>A0A3B0CV77_9BACL</name>
<gene>
    <name evidence="1" type="ORF">D7M11_02020</name>
</gene>
<evidence type="ECO:0008006" key="3">
    <source>
        <dbReference type="Google" id="ProtNLM"/>
    </source>
</evidence>
<sequence length="67" mass="8070">MIDWKRVDKNNWPDGKYLFIFDGRVYEGWAFDAVDDEGYPMWQANEGPECYDVRWYAEINLPHPLEP</sequence>
<dbReference type="Proteomes" id="UP000282311">
    <property type="component" value="Unassembled WGS sequence"/>
</dbReference>
<accession>A0A3B0CV77</accession>